<evidence type="ECO:0000256" key="2">
    <source>
        <dbReference type="SAM" id="Phobius"/>
    </source>
</evidence>
<keyword evidence="2" id="KW-0472">Membrane</keyword>
<reference evidence="3 4" key="1">
    <citation type="submission" date="2021-07" db="EMBL/GenBank/DDBJ databases">
        <authorList>
            <consortium name="Genoscope - CEA"/>
            <person name="William W."/>
        </authorList>
    </citation>
    <scope>NUCLEOTIDE SEQUENCE [LARGE SCALE GENOMIC DNA]</scope>
</reference>
<feature type="transmembrane region" description="Helical" evidence="2">
    <location>
        <begin position="145"/>
        <end position="165"/>
    </location>
</feature>
<dbReference type="Proteomes" id="UP000694005">
    <property type="component" value="Chromosome A09"/>
</dbReference>
<feature type="transmembrane region" description="Helical" evidence="2">
    <location>
        <begin position="546"/>
        <end position="562"/>
    </location>
</feature>
<sequence>MCPFTGSMAAKIVSSSASVLVPGSFQPLTSFQSQFRPLRRHQHAHLHCYHSLHRKTDKIASLHVSFRDHKPREVSQKRAYLPLATSEDDPETLSQPEDTPRDDSSSIQHNGNNGKPGFISFYNPRNKAEGLLLPPEEAQSTWGRLLWLIGPTVLVSSFTLPPIYLRRIVSAVFEDSLLTDFLILFFTEALFYCGVAAFLLITHRSKTSSTRTNPSQLGQRISSVATLVLSLMIPMVTMGFVWPWTGPAASATLAPYLVGIVVQFAFEQYARYRKSPSSLTIPIIFQVYRLHQLNRAAQLVTALLFTVKGAEATVNNLEIKKSLEKNSNGESEISCGKSTLIEPVRPLAFDIGSHVLLPWSSPTWSKGLVIKRPVTTIRLAGRKEKSLRLKQSCCFSLGSPCSCGLKAKSFKVTSFKGGIQNSESGGRESGKKVTNNSVKLSYRSDDDENNVNSSPKAQNTSLSYTSEADDSVTGQPAIQKLFKKWLTLLRTQSPTQVADEALGGEEEAPQTTKAETETEIKKTESLQSTKSTLWTLFWSLDASVKIPLLLFVPAFLAVNAIYGAEVTKELSPLWIAGPLIVALYVKMFQGLCTLYALCFKQTAKVIRNLPSYYIMAYHYIAQGKLRDDVRGLVTRPMVAVKNADYKELTGAKLKQLREWLVEKYLDFVESIWPYYCRTIRFLKRANLI</sequence>
<dbReference type="PANTHER" id="PTHR48223">
    <property type="entry name" value="DEFECTIVE 2759, PUTATIVE ISOFORM 1-RELATED"/>
    <property type="match status" value="1"/>
</dbReference>
<feature type="region of interest" description="Disordered" evidence="1">
    <location>
        <begin position="497"/>
        <end position="522"/>
    </location>
</feature>
<feature type="region of interest" description="Disordered" evidence="1">
    <location>
        <begin position="441"/>
        <end position="469"/>
    </location>
</feature>
<keyword evidence="2" id="KW-0812">Transmembrane</keyword>
<proteinExistence type="predicted"/>
<gene>
    <name evidence="3" type="ORF">BRAPAZ1V2_A09P08400.2</name>
</gene>
<feature type="transmembrane region" description="Helical" evidence="2">
    <location>
        <begin position="574"/>
        <end position="597"/>
    </location>
</feature>
<feature type="region of interest" description="Disordered" evidence="1">
    <location>
        <begin position="77"/>
        <end position="119"/>
    </location>
</feature>
<dbReference type="AlphaFoldDB" id="A0A8D9CPM2"/>
<feature type="transmembrane region" description="Helical" evidence="2">
    <location>
        <begin position="248"/>
        <end position="266"/>
    </location>
</feature>
<evidence type="ECO:0000313" key="4">
    <source>
        <dbReference type="Proteomes" id="UP000694005"/>
    </source>
</evidence>
<name>A0A8D9CPM2_BRACM</name>
<feature type="transmembrane region" description="Helical" evidence="2">
    <location>
        <begin position="221"/>
        <end position="242"/>
    </location>
</feature>
<feature type="compositionally biased region" description="Polar residues" evidence="1">
    <location>
        <begin position="450"/>
        <end position="469"/>
    </location>
</feature>
<dbReference type="Gramene" id="A09p08400.2_BraZ1">
    <property type="protein sequence ID" value="A09p08400.2_BraZ1.CDS"/>
    <property type="gene ID" value="A09g08400.2_BraZ1"/>
</dbReference>
<protein>
    <submittedName>
        <fullName evidence="3">Uncharacterized protein</fullName>
    </submittedName>
</protein>
<feature type="transmembrane region" description="Helical" evidence="2">
    <location>
        <begin position="177"/>
        <end position="201"/>
    </location>
</feature>
<dbReference type="EMBL" id="LS974625">
    <property type="protein sequence ID" value="CAG7860373.1"/>
    <property type="molecule type" value="Genomic_DNA"/>
</dbReference>
<dbReference type="PANTHER" id="PTHR48223:SF3">
    <property type="entry name" value="ABC TRANSMEMBRANE TYPE-1 DOMAIN-CONTAINING PROTEIN"/>
    <property type="match status" value="1"/>
</dbReference>
<keyword evidence="2" id="KW-1133">Transmembrane helix</keyword>
<evidence type="ECO:0000256" key="1">
    <source>
        <dbReference type="SAM" id="MobiDB-lite"/>
    </source>
</evidence>
<evidence type="ECO:0000313" key="3">
    <source>
        <dbReference type="EMBL" id="CAG7860373.1"/>
    </source>
</evidence>
<organism evidence="3 4">
    <name type="scientific">Brassica campestris</name>
    <name type="common">Field mustard</name>
    <dbReference type="NCBI Taxonomy" id="3711"/>
    <lineage>
        <taxon>Eukaryota</taxon>
        <taxon>Viridiplantae</taxon>
        <taxon>Streptophyta</taxon>
        <taxon>Embryophyta</taxon>
        <taxon>Tracheophyta</taxon>
        <taxon>Spermatophyta</taxon>
        <taxon>Magnoliopsida</taxon>
        <taxon>eudicotyledons</taxon>
        <taxon>Gunneridae</taxon>
        <taxon>Pentapetalae</taxon>
        <taxon>rosids</taxon>
        <taxon>malvids</taxon>
        <taxon>Brassicales</taxon>
        <taxon>Brassicaceae</taxon>
        <taxon>Brassiceae</taxon>
        <taxon>Brassica</taxon>
    </lineage>
</organism>
<accession>A0A8D9CPM2</accession>